<name>A0ABM7P7C4_9BACT</name>
<protein>
    <recommendedName>
        <fullName evidence="3">Holin of 3TMs, for gene-transfer release</fullName>
    </recommendedName>
</protein>
<dbReference type="EMBL" id="AP024485">
    <property type="protein sequence ID" value="BCS88878.1"/>
    <property type="molecule type" value="Genomic_DNA"/>
</dbReference>
<evidence type="ECO:0000313" key="2">
    <source>
        <dbReference type="Proteomes" id="UP001053296"/>
    </source>
</evidence>
<evidence type="ECO:0000313" key="1">
    <source>
        <dbReference type="EMBL" id="BCS88878.1"/>
    </source>
</evidence>
<proteinExistence type="predicted"/>
<organism evidence="1 2">
    <name type="scientific">Pseudodesulfovibrio sediminis</name>
    <dbReference type="NCBI Taxonomy" id="2810563"/>
    <lineage>
        <taxon>Bacteria</taxon>
        <taxon>Pseudomonadati</taxon>
        <taxon>Thermodesulfobacteriota</taxon>
        <taxon>Desulfovibrionia</taxon>
        <taxon>Desulfovibrionales</taxon>
        <taxon>Desulfovibrionaceae</taxon>
    </lineage>
</organism>
<accession>A0ABM7P7C4</accession>
<keyword evidence="2" id="KW-1185">Reference proteome</keyword>
<dbReference type="Proteomes" id="UP001053296">
    <property type="component" value="Chromosome"/>
</dbReference>
<evidence type="ECO:0008006" key="3">
    <source>
        <dbReference type="Google" id="ProtNLM"/>
    </source>
</evidence>
<sequence length="140" mass="15673">MDMAIPLISALVGLISTVVDGVTGHVKQKQELKKAVMENRMRLAKSDQQFNHEWEMKQLENAGWKDDVLFFAWIGFFIWSGVDPTRAAEVIRSWEALPDWFLQVTFWIVAAVLGVKKIGDYLPGAVRGLKDALGGGNDRA</sequence>
<reference evidence="1" key="1">
    <citation type="journal article" date="2022" name="Arch. Microbiol.">
        <title>Pseudodesulfovibrio sediminis sp. nov., a mesophilic and neutrophilic sulfate-reducing bacterium isolated from sediment of a brackish lake.</title>
        <authorList>
            <person name="Takahashi A."/>
            <person name="Kojima H."/>
            <person name="Watanabe M."/>
            <person name="Fukui M."/>
        </authorList>
    </citation>
    <scope>NUCLEOTIDE SEQUENCE</scope>
    <source>
        <strain evidence="1">SF6</strain>
    </source>
</reference>
<gene>
    <name evidence="1" type="ORF">PSDVSF_21200</name>
</gene>